<dbReference type="Proteomes" id="UP001369815">
    <property type="component" value="Unassembled WGS sequence"/>
</dbReference>
<gene>
    <name evidence="1" type="ORF">Daesc_005404</name>
</gene>
<protein>
    <submittedName>
        <fullName evidence="1">Uncharacterized protein</fullName>
    </submittedName>
</protein>
<dbReference type="InterPro" id="IPR050977">
    <property type="entry name" value="Fungal_Meroterpenoid_Isomerase"/>
</dbReference>
<organism evidence="1 2">
    <name type="scientific">Daldinia eschscholtzii</name>
    <dbReference type="NCBI Taxonomy" id="292717"/>
    <lineage>
        <taxon>Eukaryota</taxon>
        <taxon>Fungi</taxon>
        <taxon>Dikarya</taxon>
        <taxon>Ascomycota</taxon>
        <taxon>Pezizomycotina</taxon>
        <taxon>Sordariomycetes</taxon>
        <taxon>Xylariomycetidae</taxon>
        <taxon>Xylariales</taxon>
        <taxon>Hypoxylaceae</taxon>
        <taxon>Daldinia</taxon>
    </lineage>
</organism>
<accession>A0AAX6MKT5</accession>
<sequence>MSSPLREQLLKTAKLFIEAFNEFTPESVVRYRSPGCKHKIVPDTLKSAPQSNDEYAALIAAMGTVMPEFKLRFVDGGEPVVDEVNRKVVLHLKSRSETAVGLYENEYVWILTLSEDGRLIDDIVEFADSLYTSEQLPKLRKAIEEAAKR</sequence>
<name>A0AAX6MKT5_9PEZI</name>
<evidence type="ECO:0000313" key="2">
    <source>
        <dbReference type="Proteomes" id="UP001369815"/>
    </source>
</evidence>
<evidence type="ECO:0000313" key="1">
    <source>
        <dbReference type="EMBL" id="KAK6953104.1"/>
    </source>
</evidence>
<dbReference type="Gene3D" id="3.10.450.50">
    <property type="match status" value="1"/>
</dbReference>
<proteinExistence type="predicted"/>
<dbReference type="PANTHER" id="PTHR39598">
    <property type="entry name" value="AUSTINOL SYNTHESIS PROTEIN F-RELATED"/>
    <property type="match status" value="1"/>
</dbReference>
<dbReference type="AlphaFoldDB" id="A0AAX6MKT5"/>
<dbReference type="EMBL" id="JBANMG010000005">
    <property type="protein sequence ID" value="KAK6953104.1"/>
    <property type="molecule type" value="Genomic_DNA"/>
</dbReference>
<dbReference type="PANTHER" id="PTHR39598:SF1">
    <property type="entry name" value="AUSTINOID BIOSYNTHESIS CLUSTERS PROTEIN F-RELATED"/>
    <property type="match status" value="1"/>
</dbReference>
<comment type="caution">
    <text evidence="1">The sequence shown here is derived from an EMBL/GenBank/DDBJ whole genome shotgun (WGS) entry which is preliminary data.</text>
</comment>
<reference evidence="1 2" key="1">
    <citation type="journal article" date="2024" name="Front Chem Biol">
        <title>Unveiling the potential of Daldinia eschscholtzii MFLUCC 19-0629 through bioactivity and bioinformatics studies for enhanced sustainable agriculture production.</title>
        <authorList>
            <person name="Brooks S."/>
            <person name="Weaver J.A."/>
            <person name="Klomchit A."/>
            <person name="Alharthi S.A."/>
            <person name="Onlamun T."/>
            <person name="Nurani R."/>
            <person name="Vong T.K."/>
            <person name="Alberti F."/>
            <person name="Greco C."/>
        </authorList>
    </citation>
    <scope>NUCLEOTIDE SEQUENCE [LARGE SCALE GENOMIC DNA]</scope>
    <source>
        <strain evidence="1">MFLUCC 19-0629</strain>
    </source>
</reference>
<keyword evidence="2" id="KW-1185">Reference proteome</keyword>